<proteinExistence type="inferred from homology"/>
<evidence type="ECO:0000256" key="1">
    <source>
        <dbReference type="ARBA" id="ARBA00009176"/>
    </source>
</evidence>
<accession>A0A8H7N6B2</accession>
<dbReference type="Gene3D" id="3.90.245.10">
    <property type="entry name" value="Ribonucleoside hydrolase-like"/>
    <property type="match status" value="1"/>
</dbReference>
<organism evidence="5 6">
    <name type="scientific">Bionectria ochroleuca</name>
    <name type="common">Gliocladium roseum</name>
    <dbReference type="NCBI Taxonomy" id="29856"/>
    <lineage>
        <taxon>Eukaryota</taxon>
        <taxon>Fungi</taxon>
        <taxon>Dikarya</taxon>
        <taxon>Ascomycota</taxon>
        <taxon>Pezizomycotina</taxon>
        <taxon>Sordariomycetes</taxon>
        <taxon>Hypocreomycetidae</taxon>
        <taxon>Hypocreales</taxon>
        <taxon>Bionectriaceae</taxon>
        <taxon>Clonostachys</taxon>
    </lineage>
</organism>
<dbReference type="GO" id="GO:0006152">
    <property type="term" value="P:purine nucleoside catabolic process"/>
    <property type="evidence" value="ECO:0007669"/>
    <property type="project" value="TreeGrafter"/>
</dbReference>
<dbReference type="EMBL" id="JADCTT010000007">
    <property type="protein sequence ID" value="KAF9749906.1"/>
    <property type="molecule type" value="Genomic_DNA"/>
</dbReference>
<dbReference type="GO" id="GO:0008477">
    <property type="term" value="F:purine nucleosidase activity"/>
    <property type="evidence" value="ECO:0007669"/>
    <property type="project" value="TreeGrafter"/>
</dbReference>
<dbReference type="PANTHER" id="PTHR12304:SF4">
    <property type="entry name" value="URIDINE NUCLEOSIDASE"/>
    <property type="match status" value="1"/>
</dbReference>
<keyword evidence="2" id="KW-0378">Hydrolase</keyword>
<dbReference type="InterPro" id="IPR023186">
    <property type="entry name" value="IUNH"/>
</dbReference>
<evidence type="ECO:0000256" key="2">
    <source>
        <dbReference type="ARBA" id="ARBA00022801"/>
    </source>
</evidence>
<reference evidence="5" key="1">
    <citation type="submission" date="2020-10" db="EMBL/GenBank/DDBJ databases">
        <title>High-Quality Genome Resource of Clonostachys rosea strain S41 by Oxford Nanopore Long-Read Sequencing.</title>
        <authorList>
            <person name="Wang H."/>
        </authorList>
    </citation>
    <scope>NUCLEOTIDE SEQUENCE</scope>
    <source>
        <strain evidence="5">S41</strain>
    </source>
</reference>
<dbReference type="InterPro" id="IPR036452">
    <property type="entry name" value="Ribo_hydro-like"/>
</dbReference>
<evidence type="ECO:0000313" key="5">
    <source>
        <dbReference type="EMBL" id="KAF9749906.1"/>
    </source>
</evidence>
<dbReference type="GO" id="GO:0005829">
    <property type="term" value="C:cytosol"/>
    <property type="evidence" value="ECO:0007669"/>
    <property type="project" value="TreeGrafter"/>
</dbReference>
<comment type="caution">
    <text evidence="5">The sequence shown here is derived from an EMBL/GenBank/DDBJ whole genome shotgun (WGS) entry which is preliminary data.</text>
</comment>
<dbReference type="Proteomes" id="UP000616885">
    <property type="component" value="Unassembled WGS sequence"/>
</dbReference>
<dbReference type="SUPFAM" id="SSF53590">
    <property type="entry name" value="Nucleoside hydrolase"/>
    <property type="match status" value="1"/>
</dbReference>
<dbReference type="InterPro" id="IPR001910">
    <property type="entry name" value="Inosine/uridine_hydrolase_dom"/>
</dbReference>
<evidence type="ECO:0000313" key="6">
    <source>
        <dbReference type="Proteomes" id="UP000616885"/>
    </source>
</evidence>
<sequence>MQDYLHATPSALIRLSGSQIVVQFSPFLLVLVSPGLVSSTVSTSQTSSSSAGRSIFGTNSTVKPIRTLKNVRLNMAPTRIILDTDLSMGAGADVDDGFALALAHADPNIQLDLVTTVNGNTDVESATILTGVLMDRLNVNAQDTPLVRGAETPMMYSEKRRIPAAHVSAMKNTARQPVTGKYAALAMVEHIMANPGEITVVAIGPLTNIATAILLEPRIKTAVKELVIMGGVFFGSMYSHNKPGEFNVFTDPEAARAVLYSGISQRWIGLDVTLQVRLTMEDADSLKKSPSKFAQFAGQASATYIDYQAVRFPGRPKMTSVPMHDPWRWHVCRSRSCASTEIWLLIS</sequence>
<dbReference type="PANTHER" id="PTHR12304">
    <property type="entry name" value="INOSINE-URIDINE PREFERRING NUCLEOSIDE HYDROLASE"/>
    <property type="match status" value="1"/>
</dbReference>
<feature type="domain" description="Inosine/uridine-preferring nucleoside hydrolase" evidence="4">
    <location>
        <begin position="80"/>
        <end position="327"/>
    </location>
</feature>
<evidence type="ECO:0000259" key="4">
    <source>
        <dbReference type="Pfam" id="PF01156"/>
    </source>
</evidence>
<comment type="similarity">
    <text evidence="1">Belongs to the IUNH family.</text>
</comment>
<protein>
    <recommendedName>
        <fullName evidence="4">Inosine/uridine-preferring nucleoside hydrolase domain-containing protein</fullName>
    </recommendedName>
</protein>
<gene>
    <name evidence="5" type="ORF">IM811_015933</name>
</gene>
<dbReference type="AlphaFoldDB" id="A0A8H7N6B2"/>
<keyword evidence="3" id="KW-0326">Glycosidase</keyword>
<dbReference type="Pfam" id="PF01156">
    <property type="entry name" value="IU_nuc_hydro"/>
    <property type="match status" value="1"/>
</dbReference>
<name>A0A8H7N6B2_BIOOC</name>
<evidence type="ECO:0000256" key="3">
    <source>
        <dbReference type="ARBA" id="ARBA00023295"/>
    </source>
</evidence>